<dbReference type="Gene3D" id="3.40.50.720">
    <property type="entry name" value="NAD(P)-binding Rossmann-like Domain"/>
    <property type="match status" value="1"/>
</dbReference>
<dbReference type="AlphaFoldDB" id="A0A1R1YIE7"/>
<dbReference type="Proteomes" id="UP000187283">
    <property type="component" value="Unassembled WGS sequence"/>
</dbReference>
<dbReference type="GO" id="GO:0016020">
    <property type="term" value="C:membrane"/>
    <property type="evidence" value="ECO:0007669"/>
    <property type="project" value="TreeGrafter"/>
</dbReference>
<sequence length="343" mass="37336">MELTTFFVTAISSTVLYFMLQGSFKQPRKIHRKNVVISGASSGIGKETALEFARQGSNLVLTARRQDVLNQVAEECRSINKSIKVITVVGDVTDDLVQKKILSDSLAAFSSIDFLVLNAGAISVNSVETILDIDNQNIQKFDESSKKELQQISNGNSSVKAANVDNLNSALSKIMDINFHAPVSLSSYFLPSLISSKGSIIVVSSMAGIIGAPTRSLYSASKFALNGYFHSLRMEMSRHNVNVSIICPGTVDTQLRLSAVDLKPSESKNDQNVKANSGAGMDSISGSKKGKLSPEKCAKHIVNAAKYNHDLVCIPFKFKISVYLNTLFPSFVDYLAKKKYGYL</sequence>
<evidence type="ECO:0000313" key="8">
    <source>
        <dbReference type="Proteomes" id="UP000187283"/>
    </source>
</evidence>
<reference evidence="7 8" key="1">
    <citation type="submission" date="2017-01" db="EMBL/GenBank/DDBJ databases">
        <authorList>
            <person name="Mah S.A."/>
            <person name="Swanson W.J."/>
            <person name="Moy G.W."/>
            <person name="Vacquier V.D."/>
        </authorList>
    </citation>
    <scope>NUCLEOTIDE SEQUENCE [LARGE SCALE GENOMIC DNA]</scope>
    <source>
        <strain evidence="7 8">GSMNP</strain>
    </source>
</reference>
<dbReference type="InterPro" id="IPR002347">
    <property type="entry name" value="SDR_fam"/>
</dbReference>
<name>A0A1R1YIE7_9FUNG</name>
<organism evidence="7 8">
    <name type="scientific">Smittium culicis</name>
    <dbReference type="NCBI Taxonomy" id="133412"/>
    <lineage>
        <taxon>Eukaryota</taxon>
        <taxon>Fungi</taxon>
        <taxon>Fungi incertae sedis</taxon>
        <taxon>Zoopagomycota</taxon>
        <taxon>Kickxellomycotina</taxon>
        <taxon>Harpellomycetes</taxon>
        <taxon>Harpellales</taxon>
        <taxon>Legeriomycetaceae</taxon>
        <taxon>Smittium</taxon>
    </lineage>
</organism>
<proteinExistence type="inferred from homology"/>
<dbReference type="OrthoDB" id="1933717at2759"/>
<dbReference type="STRING" id="133412.A0A1R1YIE7"/>
<protein>
    <submittedName>
        <fullName evidence="7">11-beta-hydroxysteroid dehydrogenase 1B</fullName>
    </submittedName>
</protein>
<dbReference type="Pfam" id="PF00106">
    <property type="entry name" value="adh_short"/>
    <property type="match status" value="1"/>
</dbReference>
<comment type="caution">
    <text evidence="7">The sequence shown here is derived from an EMBL/GenBank/DDBJ whole genome shotgun (WGS) entry which is preliminary data.</text>
</comment>
<dbReference type="PROSITE" id="PS00061">
    <property type="entry name" value="ADH_SHORT"/>
    <property type="match status" value="1"/>
</dbReference>
<feature type="region of interest" description="Disordered" evidence="6">
    <location>
        <begin position="266"/>
        <end position="292"/>
    </location>
</feature>
<evidence type="ECO:0000256" key="2">
    <source>
        <dbReference type="ARBA" id="ARBA00022857"/>
    </source>
</evidence>
<keyword evidence="2" id="KW-0521">NADP</keyword>
<dbReference type="InterPro" id="IPR020904">
    <property type="entry name" value="Sc_DH/Rdtase_CS"/>
</dbReference>
<comment type="similarity">
    <text evidence="1 5">Belongs to the short-chain dehydrogenases/reductases (SDR) family.</text>
</comment>
<dbReference type="PRINTS" id="PR00080">
    <property type="entry name" value="SDRFAMILY"/>
</dbReference>
<dbReference type="PRINTS" id="PR00081">
    <property type="entry name" value="GDHRDH"/>
</dbReference>
<evidence type="ECO:0000256" key="3">
    <source>
        <dbReference type="ARBA" id="ARBA00023002"/>
    </source>
</evidence>
<dbReference type="PANTHER" id="PTHR44196:SF1">
    <property type="entry name" value="DEHYDROGENASE_REDUCTASE SDR FAMILY MEMBER 7B"/>
    <property type="match status" value="1"/>
</dbReference>
<accession>A0A1R1YIE7</accession>
<evidence type="ECO:0000256" key="1">
    <source>
        <dbReference type="ARBA" id="ARBA00006484"/>
    </source>
</evidence>
<comment type="function">
    <text evidence="4">Putative oxidoreductase.</text>
</comment>
<keyword evidence="3" id="KW-0560">Oxidoreductase</keyword>
<gene>
    <name evidence="7" type="ORF">AYI70_g46</name>
</gene>
<dbReference type="SUPFAM" id="SSF51735">
    <property type="entry name" value="NAD(P)-binding Rossmann-fold domains"/>
    <property type="match status" value="1"/>
</dbReference>
<dbReference type="InterPro" id="IPR036291">
    <property type="entry name" value="NAD(P)-bd_dom_sf"/>
</dbReference>
<dbReference type="EMBL" id="LSSN01000004">
    <property type="protein sequence ID" value="OMJ26565.1"/>
    <property type="molecule type" value="Genomic_DNA"/>
</dbReference>
<dbReference type="GO" id="GO:0016491">
    <property type="term" value="F:oxidoreductase activity"/>
    <property type="evidence" value="ECO:0007669"/>
    <property type="project" value="UniProtKB-KW"/>
</dbReference>
<evidence type="ECO:0000256" key="6">
    <source>
        <dbReference type="SAM" id="MobiDB-lite"/>
    </source>
</evidence>
<evidence type="ECO:0000256" key="5">
    <source>
        <dbReference type="RuleBase" id="RU000363"/>
    </source>
</evidence>
<evidence type="ECO:0000256" key="4">
    <source>
        <dbReference type="ARBA" id="ARBA00037096"/>
    </source>
</evidence>
<keyword evidence="8" id="KW-1185">Reference proteome</keyword>
<dbReference type="PANTHER" id="PTHR44196">
    <property type="entry name" value="DEHYDROGENASE/REDUCTASE SDR FAMILY MEMBER 7B"/>
    <property type="match status" value="1"/>
</dbReference>
<evidence type="ECO:0000313" key="7">
    <source>
        <dbReference type="EMBL" id="OMJ26565.1"/>
    </source>
</evidence>